<sequence>MIKRFLNSIVVGLVNRRTRWRLGRAIYMSARMDVPNDMKTNGEERLLRDLLSSLSHNSDKVVLFDVGANIGEWTSAATEGISRAAMEDRAQIHAFEPVHSTFKALGTNISKLPAITDIQLVNVAMSDREGESEIFVFGETGGTNSLYPDELAPASNKETIRLNTLDRYCRDNQIEHVHFIKCDTEGNDFSVLCGAEGLLKEERFTAFQFEYNHRWIYSRHYLKDVFDLVKNTRYRIGKIIPERVELYPAWHPEMERFFEGNFLILHENALEQLSVKEGKFDSSNTFDTK</sequence>
<evidence type="ECO:0000313" key="2">
    <source>
        <dbReference type="EMBL" id="MBD3869031.1"/>
    </source>
</evidence>
<dbReference type="Pfam" id="PF05050">
    <property type="entry name" value="Methyltransf_21"/>
    <property type="match status" value="1"/>
</dbReference>
<dbReference type="InterPro" id="IPR053188">
    <property type="entry name" value="FkbM_Methyltransferase"/>
</dbReference>
<name>A0A8J7C3B9_9BACT</name>
<dbReference type="PANTHER" id="PTHR36973">
    <property type="entry name" value="SLL1456 PROTEIN-RELATED"/>
    <property type="match status" value="1"/>
</dbReference>
<dbReference type="NCBIfam" id="TIGR01444">
    <property type="entry name" value="fkbM_fam"/>
    <property type="match status" value="1"/>
</dbReference>
<feature type="domain" description="Methyltransferase FkbM" evidence="1">
    <location>
        <begin position="65"/>
        <end position="235"/>
    </location>
</feature>
<evidence type="ECO:0000313" key="3">
    <source>
        <dbReference type="Proteomes" id="UP000648239"/>
    </source>
</evidence>
<keyword evidence="2" id="KW-0808">Transferase</keyword>
<comment type="caution">
    <text evidence="2">The sequence shown here is derived from an EMBL/GenBank/DDBJ whole genome shotgun (WGS) entry which is preliminary data.</text>
</comment>
<proteinExistence type="predicted"/>
<reference evidence="2 3" key="1">
    <citation type="submission" date="2020-08" db="EMBL/GenBank/DDBJ databases">
        <title>Acidobacteriota in marine sediments use diverse sulfur dissimilation pathways.</title>
        <authorList>
            <person name="Wasmund K."/>
        </authorList>
    </citation>
    <scope>NUCLEOTIDE SEQUENCE [LARGE SCALE GENOMIC DNA]</scope>
    <source>
        <strain evidence="2">MAG AM4</strain>
    </source>
</reference>
<dbReference type="GO" id="GO:0008171">
    <property type="term" value="F:O-methyltransferase activity"/>
    <property type="evidence" value="ECO:0007669"/>
    <property type="project" value="TreeGrafter"/>
</dbReference>
<dbReference type="EMBL" id="JACXWD010000054">
    <property type="protein sequence ID" value="MBD3869031.1"/>
    <property type="molecule type" value="Genomic_DNA"/>
</dbReference>
<evidence type="ECO:0000259" key="1">
    <source>
        <dbReference type="Pfam" id="PF05050"/>
    </source>
</evidence>
<keyword evidence="2" id="KW-0489">Methyltransferase</keyword>
<dbReference type="Proteomes" id="UP000648239">
    <property type="component" value="Unassembled WGS sequence"/>
</dbReference>
<dbReference type="SUPFAM" id="SSF53335">
    <property type="entry name" value="S-adenosyl-L-methionine-dependent methyltransferases"/>
    <property type="match status" value="1"/>
</dbReference>
<gene>
    <name evidence="2" type="ORF">IFK94_12985</name>
</gene>
<dbReference type="PANTHER" id="PTHR36973:SF4">
    <property type="entry name" value="NODULATION PROTEIN"/>
    <property type="match status" value="1"/>
</dbReference>
<dbReference type="Gene3D" id="3.40.50.150">
    <property type="entry name" value="Vaccinia Virus protein VP39"/>
    <property type="match status" value="1"/>
</dbReference>
<dbReference type="InterPro" id="IPR029063">
    <property type="entry name" value="SAM-dependent_MTases_sf"/>
</dbReference>
<dbReference type="InterPro" id="IPR006342">
    <property type="entry name" value="FkbM_mtfrase"/>
</dbReference>
<organism evidence="2 3">
    <name type="scientific">Candidatus Polarisedimenticola svalbardensis</name>
    <dbReference type="NCBI Taxonomy" id="2886004"/>
    <lineage>
        <taxon>Bacteria</taxon>
        <taxon>Pseudomonadati</taxon>
        <taxon>Acidobacteriota</taxon>
        <taxon>Candidatus Polarisedimenticolia</taxon>
        <taxon>Candidatus Polarisedimenticolales</taxon>
        <taxon>Candidatus Polarisedimenticolaceae</taxon>
        <taxon>Candidatus Polarisedimenticola</taxon>
    </lineage>
</organism>
<dbReference type="GO" id="GO:0032259">
    <property type="term" value="P:methylation"/>
    <property type="evidence" value="ECO:0007669"/>
    <property type="project" value="UniProtKB-KW"/>
</dbReference>
<protein>
    <submittedName>
        <fullName evidence="2">FkbM family methyltransferase</fullName>
    </submittedName>
</protein>
<dbReference type="AlphaFoldDB" id="A0A8J7C3B9"/>
<accession>A0A8J7C3B9</accession>